<dbReference type="InterPro" id="IPR027974">
    <property type="entry name" value="DUF4470"/>
</dbReference>
<comment type="caution">
    <text evidence="7">The sequence shown here is derived from an EMBL/GenBank/DDBJ whole genome shotgun (WGS) entry which is preliminary data.</text>
</comment>
<dbReference type="Proteomes" id="UP000037069">
    <property type="component" value="Unassembled WGS sequence"/>
</dbReference>
<dbReference type="PANTHER" id="PTHR22118">
    <property type="entry name" value="DYNEIN ASSEMBLY FACTOR 3, AXONEMAL"/>
    <property type="match status" value="1"/>
</dbReference>
<protein>
    <submittedName>
        <fullName evidence="7">Dynein assembly factor 3</fullName>
    </submittedName>
</protein>
<sequence>MFWGLSEALDLFSEYLNIFKYKDESDSQEDKEKSSECQHGNSIPLKEEINILLFGANDPRHVIKTMAKIYTHKLQEVSTTLNFYIIDGCIEVVARNMVLIGIALESPEILNLRTKVHLFMDIYGNALMRASSCHYLEVKTRSLLNAVTDEVYLHKMIPMFNIDHMKYRERDGLETSFSFWLSKQDHIFKIEEYWNDRLKKLMGERYDYREGQFDWDLNMVLKERKGNQICSQEYRYWRETGIAFTFPEYEYSKSNKTLSAGLIRNGNQFFHRGYIGDIQTGPFVAFGLSTNDERMNKSIHGENDYRSTDITERNLLELFHELATQTIYKHDVTQSRKYGSIRLKMANRLIHNEADTKIIKDYDKPWINIDRVKIHFLSSDDILSLQKNVNGQWSTFFDIAFVGHNYFTFLQDSFVNVLSPQSLLIMETKLLSTLRKEVINDFEEKLFDFAKRNHFHDVINYKALNMKNSFLKFKRTFNLSQ</sequence>
<gene>
    <name evidence="7" type="ORF">FF38_09685</name>
</gene>
<reference evidence="7 8" key="1">
    <citation type="journal article" date="2015" name="Nat. Commun.">
        <title>Lucilia cuprina genome unlocks parasitic fly biology to underpin future interventions.</title>
        <authorList>
            <person name="Anstead C.A."/>
            <person name="Korhonen P.K."/>
            <person name="Young N.D."/>
            <person name="Hall R.S."/>
            <person name="Jex A.R."/>
            <person name="Murali S.C."/>
            <person name="Hughes D.S."/>
            <person name="Lee S.F."/>
            <person name="Perry T."/>
            <person name="Stroehlein A.J."/>
            <person name="Ansell B.R."/>
            <person name="Breugelmans B."/>
            <person name="Hofmann A."/>
            <person name="Qu J."/>
            <person name="Dugan S."/>
            <person name="Lee S.L."/>
            <person name="Chao H."/>
            <person name="Dinh H."/>
            <person name="Han Y."/>
            <person name="Doddapaneni H.V."/>
            <person name="Worley K.C."/>
            <person name="Muzny D.M."/>
            <person name="Ioannidis P."/>
            <person name="Waterhouse R.M."/>
            <person name="Zdobnov E.M."/>
            <person name="James P.J."/>
            <person name="Bagnall N.H."/>
            <person name="Kotze A.C."/>
            <person name="Gibbs R.A."/>
            <person name="Richards S."/>
            <person name="Batterham P."/>
            <person name="Gasser R.B."/>
        </authorList>
    </citation>
    <scope>NUCLEOTIDE SEQUENCE [LARGE SCALE GENOMIC DNA]</scope>
    <source>
        <strain evidence="7 8">LS</strain>
        <tissue evidence="7">Full body</tissue>
    </source>
</reference>
<evidence type="ECO:0000256" key="4">
    <source>
        <dbReference type="ARBA" id="ARBA00024190"/>
    </source>
</evidence>
<evidence type="ECO:0000313" key="8">
    <source>
        <dbReference type="Proteomes" id="UP000037069"/>
    </source>
</evidence>
<dbReference type="STRING" id="7375.A0A0L0CBV8"/>
<dbReference type="EMBL" id="JRES01000729">
    <property type="protein sequence ID" value="KNC28929.1"/>
    <property type="molecule type" value="Genomic_DNA"/>
</dbReference>
<evidence type="ECO:0000313" key="7">
    <source>
        <dbReference type="EMBL" id="KNC28929.1"/>
    </source>
</evidence>
<keyword evidence="8" id="KW-1185">Reference proteome</keyword>
<dbReference type="GO" id="GO:0044458">
    <property type="term" value="P:motile cilium assembly"/>
    <property type="evidence" value="ECO:0007669"/>
    <property type="project" value="TreeGrafter"/>
</dbReference>
<evidence type="ECO:0000256" key="1">
    <source>
        <dbReference type="ARBA" id="ARBA00010449"/>
    </source>
</evidence>
<dbReference type="GO" id="GO:0070286">
    <property type="term" value="P:axonemal dynein complex assembly"/>
    <property type="evidence" value="ECO:0007669"/>
    <property type="project" value="InterPro"/>
</dbReference>
<organism evidence="7 8">
    <name type="scientific">Lucilia cuprina</name>
    <name type="common">Green bottle fly</name>
    <name type="synonym">Australian sheep blowfly</name>
    <dbReference type="NCBI Taxonomy" id="7375"/>
    <lineage>
        <taxon>Eukaryota</taxon>
        <taxon>Metazoa</taxon>
        <taxon>Ecdysozoa</taxon>
        <taxon>Arthropoda</taxon>
        <taxon>Hexapoda</taxon>
        <taxon>Insecta</taxon>
        <taxon>Pterygota</taxon>
        <taxon>Neoptera</taxon>
        <taxon>Endopterygota</taxon>
        <taxon>Diptera</taxon>
        <taxon>Brachycera</taxon>
        <taxon>Muscomorpha</taxon>
        <taxon>Oestroidea</taxon>
        <taxon>Calliphoridae</taxon>
        <taxon>Luciliinae</taxon>
        <taxon>Lucilia</taxon>
    </lineage>
</organism>
<dbReference type="PANTHER" id="PTHR22118:SF14">
    <property type="entry name" value="DYNEIN AXONEMAL ASSEMBLY FACTOR 3"/>
    <property type="match status" value="1"/>
</dbReference>
<proteinExistence type="inferred from homology"/>
<comment type="subcellular location">
    <subcellularLocation>
        <location evidence="4">Dynein axonemal particle</location>
    </subcellularLocation>
</comment>
<dbReference type="InterPro" id="IPR028235">
    <property type="entry name" value="DNAAF3_C"/>
</dbReference>
<feature type="domain" description="DUF4470" evidence="5">
    <location>
        <begin position="2"/>
        <end position="128"/>
    </location>
</feature>
<feature type="domain" description="Dynein assembly factor 3 C-terminal" evidence="6">
    <location>
        <begin position="160"/>
        <end position="457"/>
    </location>
</feature>
<evidence type="ECO:0000259" key="6">
    <source>
        <dbReference type="Pfam" id="PF14740"/>
    </source>
</evidence>
<evidence type="ECO:0000256" key="2">
    <source>
        <dbReference type="ARBA" id="ARBA00022490"/>
    </source>
</evidence>
<dbReference type="OMA" id="EYEQCKP"/>
<dbReference type="Pfam" id="PF14737">
    <property type="entry name" value="DUF4470"/>
    <property type="match status" value="1"/>
</dbReference>
<keyword evidence="2" id="KW-0963">Cytoplasm</keyword>
<dbReference type="OrthoDB" id="538817at2759"/>
<evidence type="ECO:0000259" key="5">
    <source>
        <dbReference type="Pfam" id="PF14737"/>
    </source>
</evidence>
<dbReference type="GO" id="GO:0120293">
    <property type="term" value="C:dynein axonemal particle"/>
    <property type="evidence" value="ECO:0007669"/>
    <property type="project" value="UniProtKB-SubCell"/>
</dbReference>
<dbReference type="AlphaFoldDB" id="A0A0L0CBV8"/>
<comment type="similarity">
    <text evidence="1">Belongs to the DNAAF3 family.</text>
</comment>
<accession>A0A0L0CBV8</accession>
<dbReference type="Pfam" id="PF14740">
    <property type="entry name" value="DUF4471"/>
    <property type="match status" value="1"/>
</dbReference>
<keyword evidence="3" id="KW-0970">Cilium biogenesis/degradation</keyword>
<evidence type="ECO:0000256" key="3">
    <source>
        <dbReference type="ARBA" id="ARBA00022794"/>
    </source>
</evidence>
<name>A0A0L0CBV8_LUCCU</name>
<dbReference type="InterPro" id="IPR039304">
    <property type="entry name" value="DNAAF3"/>
</dbReference>